<evidence type="ECO:0000313" key="6">
    <source>
        <dbReference type="EMBL" id="EED66271.1"/>
    </source>
</evidence>
<dbReference type="GO" id="GO:0006355">
    <property type="term" value="P:regulation of DNA-templated transcription"/>
    <property type="evidence" value="ECO:0007669"/>
    <property type="project" value="InterPro"/>
</dbReference>
<dbReference type="InterPro" id="IPR000792">
    <property type="entry name" value="Tscrpt_reg_LuxR_C"/>
</dbReference>
<dbReference type="PANTHER" id="PTHR45566:SF2">
    <property type="entry name" value="NARL SUBFAMILY"/>
    <property type="match status" value="1"/>
</dbReference>
<sequence length="220" mass="24664">MINAMEKIRIVLADDHPLTLVGIQDLLERDMNIVVTASVSTSTALVEQLNSSLPDIIITDYTMPGDSVYGDGIRFVDYLIRTYPAPKLLVLTMISNPMIISSLYDAGVWGVVLKHDKLTEILSAINCLRLGNKYFPTNYQQNVSREQRNTSVADRVKLLSPREFEVLRHFVRGDSVVQIAANLKRSVKTVSTQKTSAMEKLNVQSNQELITFCVENGLFE</sequence>
<evidence type="ECO:0000256" key="2">
    <source>
        <dbReference type="ARBA" id="ARBA00023125"/>
    </source>
</evidence>
<dbReference type="SUPFAM" id="SSF46894">
    <property type="entry name" value="C-terminal effector domain of the bipartite response regulators"/>
    <property type="match status" value="1"/>
</dbReference>
<proteinExistence type="predicted"/>
<dbReference type="InterPro" id="IPR011006">
    <property type="entry name" value="CheY-like_superfamily"/>
</dbReference>
<evidence type="ECO:0000259" key="4">
    <source>
        <dbReference type="PROSITE" id="PS50043"/>
    </source>
</evidence>
<dbReference type="PRINTS" id="PR00038">
    <property type="entry name" value="HTHLUXR"/>
</dbReference>
<protein>
    <submittedName>
        <fullName evidence="6">Two component transcriptional regulator, LuxR family</fullName>
    </submittedName>
</protein>
<dbReference type="GO" id="GO:0000160">
    <property type="term" value="P:phosphorelay signal transduction system"/>
    <property type="evidence" value="ECO:0007669"/>
    <property type="project" value="InterPro"/>
</dbReference>
<evidence type="ECO:0000256" key="3">
    <source>
        <dbReference type="PROSITE-ProRule" id="PRU00169"/>
    </source>
</evidence>
<feature type="domain" description="Response regulatory" evidence="5">
    <location>
        <begin position="9"/>
        <end position="129"/>
    </location>
</feature>
<evidence type="ECO:0000259" key="5">
    <source>
        <dbReference type="PROSITE" id="PS50110"/>
    </source>
</evidence>
<evidence type="ECO:0000313" key="7">
    <source>
        <dbReference type="Proteomes" id="UP000003039"/>
    </source>
</evidence>
<name>B7WZN0_COMTK</name>
<keyword evidence="2" id="KW-0238">DNA-binding</keyword>
<dbReference type="AlphaFoldDB" id="B7WZN0"/>
<feature type="modified residue" description="4-aspartylphosphate" evidence="3">
    <location>
        <position position="60"/>
    </location>
</feature>
<dbReference type="SMART" id="SM00448">
    <property type="entry name" value="REC"/>
    <property type="match status" value="1"/>
</dbReference>
<dbReference type="OrthoDB" id="8585266at2"/>
<dbReference type="InterPro" id="IPR001789">
    <property type="entry name" value="Sig_transdc_resp-reg_receiver"/>
</dbReference>
<dbReference type="RefSeq" id="WP_003053086.1">
    <property type="nucleotide sequence ID" value="NZ_AAUJ02000001.1"/>
</dbReference>
<dbReference type="CDD" id="cd17535">
    <property type="entry name" value="REC_NarL-like"/>
    <property type="match status" value="1"/>
</dbReference>
<dbReference type="SMART" id="SM00421">
    <property type="entry name" value="HTH_LUXR"/>
    <property type="match status" value="1"/>
</dbReference>
<dbReference type="EMBL" id="AAUJ02000001">
    <property type="protein sequence ID" value="EED66271.1"/>
    <property type="molecule type" value="Genomic_DNA"/>
</dbReference>
<keyword evidence="1 3" id="KW-0597">Phosphoprotein</keyword>
<dbReference type="InterPro" id="IPR051015">
    <property type="entry name" value="EvgA-like"/>
</dbReference>
<dbReference type="GO" id="GO:0003677">
    <property type="term" value="F:DNA binding"/>
    <property type="evidence" value="ECO:0007669"/>
    <property type="project" value="UniProtKB-KW"/>
</dbReference>
<dbReference type="InterPro" id="IPR016032">
    <property type="entry name" value="Sig_transdc_resp-reg_C-effctor"/>
</dbReference>
<dbReference type="PROSITE" id="PS50110">
    <property type="entry name" value="RESPONSE_REGULATORY"/>
    <property type="match status" value="1"/>
</dbReference>
<dbReference type="Gene3D" id="3.40.50.2300">
    <property type="match status" value="1"/>
</dbReference>
<dbReference type="Pfam" id="PF00072">
    <property type="entry name" value="Response_reg"/>
    <property type="match status" value="1"/>
</dbReference>
<dbReference type="PROSITE" id="PS50043">
    <property type="entry name" value="HTH_LUXR_2"/>
    <property type="match status" value="1"/>
</dbReference>
<dbReference type="CDD" id="cd06170">
    <property type="entry name" value="LuxR_C_like"/>
    <property type="match status" value="1"/>
</dbReference>
<dbReference type="SUPFAM" id="SSF52172">
    <property type="entry name" value="CheY-like"/>
    <property type="match status" value="1"/>
</dbReference>
<comment type="caution">
    <text evidence="6">The sequence shown here is derived from an EMBL/GenBank/DDBJ whole genome shotgun (WGS) entry which is preliminary data.</text>
</comment>
<dbReference type="Proteomes" id="UP000003039">
    <property type="component" value="Unassembled WGS sequence"/>
</dbReference>
<reference evidence="6 7" key="1">
    <citation type="journal article" date="2004" name="Appl. Environ. Microbiol.">
        <title>Mineralization of individual congeners of linear alkylbenzenesulfonate by defined pairs of heterotrophic bacteria.</title>
        <authorList>
            <person name="Schleheck D."/>
            <person name="Knepper T.P."/>
            <person name="Fischer K."/>
            <person name="Cook A.M."/>
        </authorList>
    </citation>
    <scope>NUCLEOTIDE SEQUENCE [LARGE SCALE GENOMIC DNA]</scope>
    <source>
        <strain evidence="7">DSM 14576 / KF-1</strain>
    </source>
</reference>
<dbReference type="Pfam" id="PF00196">
    <property type="entry name" value="GerE"/>
    <property type="match status" value="1"/>
</dbReference>
<evidence type="ECO:0000256" key="1">
    <source>
        <dbReference type="ARBA" id="ARBA00022553"/>
    </source>
</evidence>
<dbReference type="eggNOG" id="COG2197">
    <property type="taxonomic scope" value="Bacteria"/>
</dbReference>
<organism evidence="6 7">
    <name type="scientific">Comamonas testosteroni (strain DSM 14576 / KF-1)</name>
    <name type="common">Pseudomonas testosteroni</name>
    <dbReference type="NCBI Taxonomy" id="399795"/>
    <lineage>
        <taxon>Bacteria</taxon>
        <taxon>Pseudomonadati</taxon>
        <taxon>Pseudomonadota</taxon>
        <taxon>Betaproteobacteria</taxon>
        <taxon>Burkholderiales</taxon>
        <taxon>Comamonadaceae</taxon>
        <taxon>Comamonas</taxon>
    </lineage>
</organism>
<dbReference type="InterPro" id="IPR058245">
    <property type="entry name" value="NreC/VraR/RcsB-like_REC"/>
</dbReference>
<accession>B7WZN0</accession>
<gene>
    <name evidence="6" type="ORF">CtesDRAFT_PD1217</name>
</gene>
<dbReference type="PANTHER" id="PTHR45566">
    <property type="entry name" value="HTH-TYPE TRANSCRIPTIONAL REGULATOR YHJB-RELATED"/>
    <property type="match status" value="1"/>
</dbReference>
<dbReference type="PROSITE" id="PS00622">
    <property type="entry name" value="HTH_LUXR_1"/>
    <property type="match status" value="1"/>
</dbReference>
<feature type="domain" description="HTH luxR-type" evidence="4">
    <location>
        <begin position="152"/>
        <end position="217"/>
    </location>
</feature>